<evidence type="ECO:0000313" key="3">
    <source>
        <dbReference type="EMBL" id="MBC5616745.1"/>
    </source>
</evidence>
<gene>
    <name evidence="3" type="ORF">H8S08_06895</name>
</gene>
<dbReference type="Pfam" id="PF10988">
    <property type="entry name" value="DUF2807"/>
    <property type="match status" value="2"/>
</dbReference>
<protein>
    <submittedName>
        <fullName evidence="3">DUF2807 domain-containing protein</fullName>
    </submittedName>
</protein>
<dbReference type="Gene3D" id="2.160.20.120">
    <property type="match status" value="2"/>
</dbReference>
<dbReference type="InterPro" id="IPR021255">
    <property type="entry name" value="DUF2807"/>
</dbReference>
<reference evidence="3 4" key="1">
    <citation type="submission" date="2020-08" db="EMBL/GenBank/DDBJ databases">
        <title>Genome public.</title>
        <authorList>
            <person name="Liu C."/>
            <person name="Sun Q."/>
        </authorList>
    </citation>
    <scope>NUCLEOTIDE SEQUENCE [LARGE SCALE GENOMIC DNA]</scope>
    <source>
        <strain evidence="3 4">New-7</strain>
    </source>
</reference>
<dbReference type="Proteomes" id="UP000636891">
    <property type="component" value="Unassembled WGS sequence"/>
</dbReference>
<comment type="caution">
    <text evidence="3">The sequence shown here is derived from an EMBL/GenBank/DDBJ whole genome shotgun (WGS) entry which is preliminary data.</text>
</comment>
<evidence type="ECO:0000259" key="2">
    <source>
        <dbReference type="Pfam" id="PF10988"/>
    </source>
</evidence>
<name>A0ABR7CMA0_9BACT</name>
<feature type="domain" description="Putative auto-transporter adhesin head GIN" evidence="2">
    <location>
        <begin position="177"/>
        <end position="276"/>
    </location>
</feature>
<dbReference type="EMBL" id="JACOOK010000003">
    <property type="protein sequence ID" value="MBC5616745.1"/>
    <property type="molecule type" value="Genomic_DNA"/>
</dbReference>
<sequence>MKKMMFSVLCVVCALTATAQEVTKRVKVSGFSGISAESVFDITLVRANKCAVEIFCPKEIEEALDVKVSGGDLVLRLNTDRLDRKERRNFRGGVRAVVSIPALERLQLSGAARLSTTSVFEGSDFVMGLSGASSATGLNFSGGRLRAQTSGGAGYDIKGTFEDVSLGLSGGSRANLNLTAGSLKIDASGGANIDMAVKCEQIVIGMSGGARITAFGETGALKASGSGGAHLEAVGLKANDVTLGGSGAAGLRVWAVQNLSVSSLSGAATVRYKGDPRIGTLQIDRGSFGKLNP</sequence>
<proteinExistence type="predicted"/>
<accession>A0ABR7CMA0</accession>
<evidence type="ECO:0000313" key="4">
    <source>
        <dbReference type="Proteomes" id="UP000636891"/>
    </source>
</evidence>
<keyword evidence="1" id="KW-0732">Signal</keyword>
<evidence type="ECO:0000256" key="1">
    <source>
        <dbReference type="SAM" id="SignalP"/>
    </source>
</evidence>
<feature type="domain" description="Putative auto-transporter adhesin head GIN" evidence="2">
    <location>
        <begin position="31"/>
        <end position="175"/>
    </location>
</feature>
<organism evidence="3 4">
    <name type="scientific">Alistipes hominis</name>
    <dbReference type="NCBI Taxonomy" id="2763015"/>
    <lineage>
        <taxon>Bacteria</taxon>
        <taxon>Pseudomonadati</taxon>
        <taxon>Bacteroidota</taxon>
        <taxon>Bacteroidia</taxon>
        <taxon>Bacteroidales</taxon>
        <taxon>Rikenellaceae</taxon>
        <taxon>Alistipes</taxon>
    </lineage>
</organism>
<feature type="chain" id="PRO_5046146916" evidence="1">
    <location>
        <begin position="20"/>
        <end position="293"/>
    </location>
</feature>
<keyword evidence="4" id="KW-1185">Reference proteome</keyword>
<feature type="signal peptide" evidence="1">
    <location>
        <begin position="1"/>
        <end position="19"/>
    </location>
</feature>
<dbReference type="RefSeq" id="WP_172970786.1">
    <property type="nucleotide sequence ID" value="NZ_JACOOK010000003.1"/>
</dbReference>